<proteinExistence type="predicted"/>
<protein>
    <submittedName>
        <fullName evidence="2">Uncharacterized protein</fullName>
    </submittedName>
</protein>
<sequence>MTDQPIDPAATPEDADAPEIAADDAGASAIAERAGKQAADDAEDVDGDGI</sequence>
<dbReference type="KEGG" id="bgoe:IFJ75_01475"/>
<accession>A0A975C4B6</accession>
<evidence type="ECO:0000256" key="1">
    <source>
        <dbReference type="SAM" id="MobiDB-lite"/>
    </source>
</evidence>
<dbReference type="EMBL" id="CP062222">
    <property type="protein sequence ID" value="QTC91635.1"/>
    <property type="molecule type" value="Genomic_DNA"/>
</dbReference>
<evidence type="ECO:0000313" key="3">
    <source>
        <dbReference type="Proteomes" id="UP000663918"/>
    </source>
</evidence>
<dbReference type="AlphaFoldDB" id="A0A975C4B6"/>
<feature type="region of interest" description="Disordered" evidence="1">
    <location>
        <begin position="1"/>
        <end position="50"/>
    </location>
</feature>
<evidence type="ECO:0000313" key="2">
    <source>
        <dbReference type="EMBL" id="QTC91635.1"/>
    </source>
</evidence>
<organism evidence="2 3">
    <name type="scientific">Brevundimonas goettingensis</name>
    <dbReference type="NCBI Taxonomy" id="2774190"/>
    <lineage>
        <taxon>Bacteria</taxon>
        <taxon>Pseudomonadati</taxon>
        <taxon>Pseudomonadota</taxon>
        <taxon>Alphaproteobacteria</taxon>
        <taxon>Caulobacterales</taxon>
        <taxon>Caulobacteraceae</taxon>
        <taxon>Brevundimonas</taxon>
    </lineage>
</organism>
<feature type="compositionally biased region" description="Low complexity" evidence="1">
    <location>
        <begin position="1"/>
        <end position="32"/>
    </location>
</feature>
<keyword evidence="3" id="KW-1185">Reference proteome</keyword>
<reference evidence="2" key="1">
    <citation type="submission" date="2020-09" db="EMBL/GenBank/DDBJ databases">
        <title>Brevundimonas sp. LVF2 isolated from a puddle in Goettingen, Germany.</title>
        <authorList>
            <person name="Friedrich I."/>
            <person name="Klassen A."/>
            <person name="Hannes N."/>
            <person name="Schneider D."/>
            <person name="Hertel R."/>
            <person name="Daniel R."/>
        </authorList>
    </citation>
    <scope>NUCLEOTIDE SEQUENCE</scope>
    <source>
        <strain evidence="2">LVF2</strain>
    </source>
</reference>
<dbReference type="RefSeq" id="WP_207870813.1">
    <property type="nucleotide sequence ID" value="NZ_CP062222.1"/>
</dbReference>
<name>A0A975C4B6_9CAUL</name>
<gene>
    <name evidence="2" type="ORF">IFJ75_01475</name>
</gene>
<dbReference type="Proteomes" id="UP000663918">
    <property type="component" value="Chromosome"/>
</dbReference>
<feature type="compositionally biased region" description="Acidic residues" evidence="1">
    <location>
        <begin position="40"/>
        <end position="50"/>
    </location>
</feature>